<name>A0A0R1H010_9LACO</name>
<dbReference type="Proteomes" id="UP000051176">
    <property type="component" value="Unassembled WGS sequence"/>
</dbReference>
<dbReference type="AlphaFoldDB" id="A0A0R1H010"/>
<reference evidence="2 3" key="1">
    <citation type="journal article" date="2015" name="Genome Announc.">
        <title>Expanding the biotechnology potential of lactobacilli through comparative genomics of 213 strains and associated genera.</title>
        <authorList>
            <person name="Sun Z."/>
            <person name="Harris H.M."/>
            <person name="McCann A."/>
            <person name="Guo C."/>
            <person name="Argimon S."/>
            <person name="Zhang W."/>
            <person name="Yang X."/>
            <person name="Jeffery I.B."/>
            <person name="Cooney J.C."/>
            <person name="Kagawa T.F."/>
            <person name="Liu W."/>
            <person name="Song Y."/>
            <person name="Salvetti E."/>
            <person name="Wrobel A."/>
            <person name="Rasinkangas P."/>
            <person name="Parkhill J."/>
            <person name="Rea M.C."/>
            <person name="O'Sullivan O."/>
            <person name="Ritari J."/>
            <person name="Douillard F.P."/>
            <person name="Paul Ross R."/>
            <person name="Yang R."/>
            <person name="Briner A.E."/>
            <person name="Felis G.E."/>
            <person name="de Vos W.M."/>
            <person name="Barrangou R."/>
            <person name="Klaenhammer T.R."/>
            <person name="Caufield P.W."/>
            <person name="Cui Y."/>
            <person name="Zhang H."/>
            <person name="O'Toole P.W."/>
        </authorList>
    </citation>
    <scope>NUCLEOTIDE SEQUENCE [LARGE SCALE GENOMIC DNA]</scope>
    <source>
        <strain evidence="2 3">ATCC 53295</strain>
    </source>
</reference>
<keyword evidence="1" id="KW-1133">Transmembrane helix</keyword>
<keyword evidence="3" id="KW-1185">Reference proteome</keyword>
<dbReference type="Pfam" id="PF10097">
    <property type="entry name" value="DUF2335"/>
    <property type="match status" value="1"/>
</dbReference>
<dbReference type="PATRIC" id="fig|1267003.4.peg.93"/>
<evidence type="ECO:0008006" key="4">
    <source>
        <dbReference type="Google" id="ProtNLM"/>
    </source>
</evidence>
<evidence type="ECO:0000313" key="2">
    <source>
        <dbReference type="EMBL" id="KRK39743.1"/>
    </source>
</evidence>
<evidence type="ECO:0000313" key="3">
    <source>
        <dbReference type="Proteomes" id="UP000051176"/>
    </source>
</evidence>
<sequence>MTESLPDKQSKISDKNNVGSRTDILDKLENLPSEDQEKIIATMEMYSGPIPHPAILEGYEKLYPGAAKEIIENGVQESQHRRKLETKRQARRGHLAWFTLGSLVLVTILLLVGSFVLIMNNHRIIGTVFGAGGFLVFLGSLVDQVNALSGKDDISTDKNDEDN</sequence>
<gene>
    <name evidence="2" type="ORF">FD07_GL000094</name>
</gene>
<accession>A0A0R1H010</accession>
<comment type="caution">
    <text evidence="2">The sequence shown here is derived from an EMBL/GenBank/DDBJ whole genome shotgun (WGS) entry which is preliminary data.</text>
</comment>
<dbReference type="EMBL" id="AZCZ01000001">
    <property type="protein sequence ID" value="KRK39743.1"/>
    <property type="molecule type" value="Genomic_DNA"/>
</dbReference>
<keyword evidence="1" id="KW-0472">Membrane</keyword>
<feature type="transmembrane region" description="Helical" evidence="1">
    <location>
        <begin position="124"/>
        <end position="142"/>
    </location>
</feature>
<protein>
    <recommendedName>
        <fullName evidence="4">DUF2335 domain-containing protein</fullName>
    </recommendedName>
</protein>
<dbReference type="InterPro" id="IPR019284">
    <property type="entry name" value="RP532"/>
</dbReference>
<evidence type="ECO:0000256" key="1">
    <source>
        <dbReference type="SAM" id="Phobius"/>
    </source>
</evidence>
<feature type="transmembrane region" description="Helical" evidence="1">
    <location>
        <begin position="95"/>
        <end position="118"/>
    </location>
</feature>
<organism evidence="2 3">
    <name type="scientific">Levilactobacillus parabrevis ATCC 53295</name>
    <dbReference type="NCBI Taxonomy" id="1267003"/>
    <lineage>
        <taxon>Bacteria</taxon>
        <taxon>Bacillati</taxon>
        <taxon>Bacillota</taxon>
        <taxon>Bacilli</taxon>
        <taxon>Lactobacillales</taxon>
        <taxon>Lactobacillaceae</taxon>
        <taxon>Levilactobacillus</taxon>
    </lineage>
</organism>
<proteinExistence type="predicted"/>
<keyword evidence="1" id="KW-0812">Transmembrane</keyword>
<dbReference type="RefSeq" id="WP_020088381.1">
    <property type="nucleotide sequence ID" value="NZ_AZCZ01000001.1"/>
</dbReference>